<dbReference type="Pfam" id="PF13639">
    <property type="entry name" value="zf-RING_2"/>
    <property type="match status" value="1"/>
</dbReference>
<sequence>MEPSQPLSRTESPSRCPICLEYHSAETAILMPCGHTYDVACIAVQLKMLGEQSKQCPLCRNKFAYVKYAFTPDGDFKIYIPGKGDEDENPFLRDDEVVPAGASDGERMRKIELRRLRTLEDFGQSFSMSYGDACTVEDNTLISISYNIHLTVSQGVDEQGAGACCTLKRAFRLVSWKFNAPEELPGPLPAPSEWSPEEITEAREYIRLRLEGINVSKPWSMIRISEPEYVVLCDDRGLMARVIRLLDVARRVGREDITIQESITLAEGLFSKHPSEEELAEDIVNGIGKTEREKALKMARQELQGVMEFSSRFLLLLRAGKNLIGELQGYLRRWWRKIWNASIATRSIGMGIVDCQVWRTLRW</sequence>
<feature type="domain" description="RING-type" evidence="2">
    <location>
        <begin position="16"/>
        <end position="60"/>
    </location>
</feature>
<dbReference type="OrthoDB" id="3556545at2759"/>
<name>A0A2J6Q7A3_9HELO</name>
<dbReference type="Gene3D" id="3.30.40.10">
    <property type="entry name" value="Zinc/RING finger domain, C3HC4 (zinc finger)"/>
    <property type="match status" value="1"/>
</dbReference>
<evidence type="ECO:0000313" key="3">
    <source>
        <dbReference type="EMBL" id="PMD22150.1"/>
    </source>
</evidence>
<keyword evidence="1" id="KW-0863">Zinc-finger</keyword>
<dbReference type="InterPro" id="IPR001841">
    <property type="entry name" value="Znf_RING"/>
</dbReference>
<dbReference type="AlphaFoldDB" id="A0A2J6Q7A3"/>
<accession>A0A2J6Q7A3</accession>
<dbReference type="PROSITE" id="PS50089">
    <property type="entry name" value="ZF_RING_2"/>
    <property type="match status" value="1"/>
</dbReference>
<evidence type="ECO:0000256" key="1">
    <source>
        <dbReference type="PROSITE-ProRule" id="PRU00175"/>
    </source>
</evidence>
<keyword evidence="1" id="KW-0479">Metal-binding</keyword>
<evidence type="ECO:0000313" key="4">
    <source>
        <dbReference type="Proteomes" id="UP000235672"/>
    </source>
</evidence>
<proteinExistence type="predicted"/>
<reference evidence="3 4" key="1">
    <citation type="submission" date="2016-05" db="EMBL/GenBank/DDBJ databases">
        <title>A degradative enzymes factory behind the ericoid mycorrhizal symbiosis.</title>
        <authorList>
            <consortium name="DOE Joint Genome Institute"/>
            <person name="Martino E."/>
            <person name="Morin E."/>
            <person name="Grelet G."/>
            <person name="Kuo A."/>
            <person name="Kohler A."/>
            <person name="Daghino S."/>
            <person name="Barry K."/>
            <person name="Choi C."/>
            <person name="Cichocki N."/>
            <person name="Clum A."/>
            <person name="Copeland A."/>
            <person name="Hainaut M."/>
            <person name="Haridas S."/>
            <person name="Labutti K."/>
            <person name="Lindquist E."/>
            <person name="Lipzen A."/>
            <person name="Khouja H.-R."/>
            <person name="Murat C."/>
            <person name="Ohm R."/>
            <person name="Olson A."/>
            <person name="Spatafora J."/>
            <person name="Veneault-Fourrey C."/>
            <person name="Henrissat B."/>
            <person name="Grigoriev I."/>
            <person name="Martin F."/>
            <person name="Perotto S."/>
        </authorList>
    </citation>
    <scope>NUCLEOTIDE SEQUENCE [LARGE SCALE GENOMIC DNA]</scope>
    <source>
        <strain evidence="3 4">UAMH 7357</strain>
    </source>
</reference>
<dbReference type="SUPFAM" id="SSF57850">
    <property type="entry name" value="RING/U-box"/>
    <property type="match status" value="1"/>
</dbReference>
<dbReference type="SMART" id="SM00184">
    <property type="entry name" value="RING"/>
    <property type="match status" value="1"/>
</dbReference>
<keyword evidence="4" id="KW-1185">Reference proteome</keyword>
<gene>
    <name evidence="3" type="ORF">NA56DRAFT_114607</name>
</gene>
<organism evidence="3 4">
    <name type="scientific">Hyaloscypha hepaticicola</name>
    <dbReference type="NCBI Taxonomy" id="2082293"/>
    <lineage>
        <taxon>Eukaryota</taxon>
        <taxon>Fungi</taxon>
        <taxon>Dikarya</taxon>
        <taxon>Ascomycota</taxon>
        <taxon>Pezizomycotina</taxon>
        <taxon>Leotiomycetes</taxon>
        <taxon>Helotiales</taxon>
        <taxon>Hyaloscyphaceae</taxon>
        <taxon>Hyaloscypha</taxon>
    </lineage>
</organism>
<keyword evidence="1" id="KW-0862">Zinc</keyword>
<dbReference type="CDD" id="cd16448">
    <property type="entry name" value="RING-H2"/>
    <property type="match status" value="1"/>
</dbReference>
<protein>
    <recommendedName>
        <fullName evidence="2">RING-type domain-containing protein</fullName>
    </recommendedName>
</protein>
<dbReference type="EMBL" id="KZ613479">
    <property type="protein sequence ID" value="PMD22150.1"/>
    <property type="molecule type" value="Genomic_DNA"/>
</dbReference>
<dbReference type="STRING" id="1745343.A0A2J6Q7A3"/>
<dbReference type="GO" id="GO:0008270">
    <property type="term" value="F:zinc ion binding"/>
    <property type="evidence" value="ECO:0007669"/>
    <property type="project" value="UniProtKB-KW"/>
</dbReference>
<dbReference type="InterPro" id="IPR013083">
    <property type="entry name" value="Znf_RING/FYVE/PHD"/>
</dbReference>
<evidence type="ECO:0000259" key="2">
    <source>
        <dbReference type="PROSITE" id="PS50089"/>
    </source>
</evidence>
<dbReference type="Proteomes" id="UP000235672">
    <property type="component" value="Unassembled WGS sequence"/>
</dbReference>